<dbReference type="AlphaFoldDB" id="A0A3B4CUE2"/>
<keyword evidence="2" id="KW-0732">Signal</keyword>
<evidence type="ECO:0000259" key="3">
    <source>
        <dbReference type="PROSITE" id="PS50240"/>
    </source>
</evidence>
<feature type="domain" description="Peptidase S1" evidence="3">
    <location>
        <begin position="29"/>
        <end position="253"/>
    </location>
</feature>
<dbReference type="PANTHER" id="PTHR24271">
    <property type="entry name" value="KALLIKREIN-RELATED"/>
    <property type="match status" value="1"/>
</dbReference>
<dbReference type="STRING" id="42514.ENSPNAP00000015722"/>
<reference evidence="4" key="2">
    <citation type="submission" date="2025-08" db="UniProtKB">
        <authorList>
            <consortium name="Ensembl"/>
        </authorList>
    </citation>
    <scope>IDENTIFICATION</scope>
</reference>
<protein>
    <recommendedName>
        <fullName evidence="3">Peptidase S1 domain-containing protein</fullName>
    </recommendedName>
</protein>
<dbReference type="PROSITE" id="PS50240">
    <property type="entry name" value="TRYPSIN_DOM"/>
    <property type="match status" value="1"/>
</dbReference>
<dbReference type="GO" id="GO:0006508">
    <property type="term" value="P:proteolysis"/>
    <property type="evidence" value="ECO:0007669"/>
    <property type="project" value="InterPro"/>
</dbReference>
<dbReference type="GeneID" id="108412115"/>
<dbReference type="PRINTS" id="PR00722">
    <property type="entry name" value="CHYMOTRYPSIN"/>
</dbReference>
<keyword evidence="1" id="KW-1015">Disulfide bond</keyword>
<dbReference type="Pfam" id="PF00089">
    <property type="entry name" value="Trypsin"/>
    <property type="match status" value="1"/>
</dbReference>
<dbReference type="PANTHER" id="PTHR24271:SF50">
    <property type="match status" value="1"/>
</dbReference>
<feature type="chain" id="PRO_5017212260" description="Peptidase S1 domain-containing protein" evidence="2">
    <location>
        <begin position="27"/>
        <end position="254"/>
    </location>
</feature>
<dbReference type="InterPro" id="IPR001254">
    <property type="entry name" value="Trypsin_dom"/>
</dbReference>
<dbReference type="SMART" id="SM00020">
    <property type="entry name" value="Tryp_SPc"/>
    <property type="match status" value="1"/>
</dbReference>
<evidence type="ECO:0000313" key="4">
    <source>
        <dbReference type="Ensembl" id="ENSPNAP00000015722.1"/>
    </source>
</evidence>
<dbReference type="OMA" id="EQQFTFT"/>
<feature type="signal peptide" evidence="2">
    <location>
        <begin position="1"/>
        <end position="26"/>
    </location>
</feature>
<name>A0A3B4CUE2_PYGNA</name>
<organism evidence="4 5">
    <name type="scientific">Pygocentrus nattereri</name>
    <name type="common">Red-bellied piranha</name>
    <dbReference type="NCBI Taxonomy" id="42514"/>
    <lineage>
        <taxon>Eukaryota</taxon>
        <taxon>Metazoa</taxon>
        <taxon>Chordata</taxon>
        <taxon>Craniata</taxon>
        <taxon>Vertebrata</taxon>
        <taxon>Euteleostomi</taxon>
        <taxon>Actinopterygii</taxon>
        <taxon>Neopterygii</taxon>
        <taxon>Teleostei</taxon>
        <taxon>Ostariophysi</taxon>
        <taxon>Characiformes</taxon>
        <taxon>Characoidei</taxon>
        <taxon>Pygocentrus</taxon>
    </lineage>
</organism>
<dbReference type="InterPro" id="IPR009003">
    <property type="entry name" value="Peptidase_S1_PA"/>
</dbReference>
<dbReference type="Proteomes" id="UP001501920">
    <property type="component" value="Chromosome 6"/>
</dbReference>
<dbReference type="GeneTree" id="ENSGT00390000009571"/>
<proteinExistence type="predicted"/>
<dbReference type="InterPro" id="IPR001314">
    <property type="entry name" value="Peptidase_S1A"/>
</dbReference>
<dbReference type="Ensembl" id="ENSPNAT00000024018.2">
    <property type="protein sequence ID" value="ENSPNAP00000015722.1"/>
    <property type="gene ID" value="ENSPNAG00000021794.2"/>
</dbReference>
<dbReference type="Gene3D" id="2.40.10.10">
    <property type="entry name" value="Trypsin-like serine proteases"/>
    <property type="match status" value="1"/>
</dbReference>
<dbReference type="SUPFAM" id="SSF50494">
    <property type="entry name" value="Trypsin-like serine proteases"/>
    <property type="match status" value="1"/>
</dbReference>
<evidence type="ECO:0000256" key="1">
    <source>
        <dbReference type="ARBA" id="ARBA00023157"/>
    </source>
</evidence>
<evidence type="ECO:0000313" key="5">
    <source>
        <dbReference type="Proteomes" id="UP001501920"/>
    </source>
</evidence>
<evidence type="ECO:0000256" key="2">
    <source>
        <dbReference type="SAM" id="SignalP"/>
    </source>
</evidence>
<dbReference type="OrthoDB" id="5565075at2759"/>
<dbReference type="GO" id="GO:0004252">
    <property type="term" value="F:serine-type endopeptidase activity"/>
    <property type="evidence" value="ECO:0007669"/>
    <property type="project" value="InterPro"/>
</dbReference>
<sequence length="254" mass="27914">MRRWTSNMKSCFVLLALWAGSTRVLSVQLVAGDCKSALDQHHAILTIPGDNTGHCSGLLLNKGWIITAAQCNMTDLEVILGQSSKKNGERFKIQQIKVFRDSKGAHDLMLLKVDENAASKFPAVRLPDHNTCKPPANKAAVQLFGWTGEAFSFKHNTTLPPLLQCGTVTVAECGSMSRYGDHLREKMKAYSYQTLLCASHPTDACDLFSGAALMNSGILHGVLVNSDIYCQASLEFIDICGKDYRKWIFETTGL</sequence>
<reference evidence="4" key="3">
    <citation type="submission" date="2025-09" db="UniProtKB">
        <authorList>
            <consortium name="Ensembl"/>
        </authorList>
    </citation>
    <scope>IDENTIFICATION</scope>
</reference>
<accession>A0A3B4CUE2</accession>
<dbReference type="RefSeq" id="XP_017539503.1">
    <property type="nucleotide sequence ID" value="XM_017684014.2"/>
</dbReference>
<keyword evidence="5" id="KW-1185">Reference proteome</keyword>
<dbReference type="InterPro" id="IPR043504">
    <property type="entry name" value="Peptidase_S1_PA_chymotrypsin"/>
</dbReference>
<reference evidence="4 5" key="1">
    <citation type="submission" date="2020-10" db="EMBL/GenBank/DDBJ databases">
        <title>Pygocentrus nattereri (red-bellied piranha) genome, fPygNat1, primary haplotype.</title>
        <authorList>
            <person name="Myers G."/>
            <person name="Meyer A."/>
            <person name="Karagic N."/>
            <person name="Pippel M."/>
            <person name="Winkler S."/>
            <person name="Tracey A."/>
            <person name="Wood J."/>
            <person name="Formenti G."/>
            <person name="Howe K."/>
            <person name="Fedrigo O."/>
            <person name="Jarvis E.D."/>
        </authorList>
    </citation>
    <scope>NUCLEOTIDE SEQUENCE [LARGE SCALE GENOMIC DNA]</scope>
</reference>